<dbReference type="SUPFAM" id="SSF55120">
    <property type="entry name" value="Pseudouridine synthase"/>
    <property type="match status" value="1"/>
</dbReference>
<evidence type="ECO:0000256" key="1">
    <source>
        <dbReference type="ARBA" id="ARBA00007953"/>
    </source>
</evidence>
<keyword evidence="2 4" id="KW-0819">tRNA processing</keyword>
<dbReference type="Pfam" id="PF01142">
    <property type="entry name" value="TruD"/>
    <property type="match status" value="2"/>
</dbReference>
<evidence type="ECO:0000313" key="6">
    <source>
        <dbReference type="EMBL" id="QTH70747.1"/>
    </source>
</evidence>
<reference evidence="6" key="1">
    <citation type="submission" date="2021-03" db="EMBL/GenBank/DDBJ databases">
        <title>Complete Genome of Pseudoalteromonas xiamenensis STKMTI.2, a new potential marine bacterium producing anti-Vibrio compounds.</title>
        <authorList>
            <person name="Handayani D.P."/>
            <person name="Isnansetyo A."/>
            <person name="Istiqomah I."/>
            <person name="Jumina J."/>
        </authorList>
    </citation>
    <scope>NUCLEOTIDE SEQUENCE</scope>
    <source>
        <strain evidence="6">STKMTI.2</strain>
    </source>
</reference>
<dbReference type="InterPro" id="IPR042214">
    <property type="entry name" value="TruD_catalytic"/>
</dbReference>
<evidence type="ECO:0000256" key="3">
    <source>
        <dbReference type="ARBA" id="ARBA00023235"/>
    </source>
</evidence>
<dbReference type="EC" id="5.4.99.27" evidence="4"/>
<keyword evidence="3 4" id="KW-0413">Isomerase</keyword>
<dbReference type="PANTHER" id="PTHR47811:SF1">
    <property type="entry name" value="TRNA PSEUDOURIDINE SYNTHASE D"/>
    <property type="match status" value="1"/>
</dbReference>
<dbReference type="AlphaFoldDB" id="A0A975DGM6"/>
<comment type="catalytic activity">
    <reaction evidence="4">
        <text>uridine(13) in tRNA = pseudouridine(13) in tRNA</text>
        <dbReference type="Rhea" id="RHEA:42540"/>
        <dbReference type="Rhea" id="RHEA-COMP:10105"/>
        <dbReference type="Rhea" id="RHEA-COMP:10106"/>
        <dbReference type="ChEBI" id="CHEBI:65314"/>
        <dbReference type="ChEBI" id="CHEBI:65315"/>
        <dbReference type="EC" id="5.4.99.27"/>
    </reaction>
</comment>
<evidence type="ECO:0000256" key="2">
    <source>
        <dbReference type="ARBA" id="ARBA00022694"/>
    </source>
</evidence>
<dbReference type="PROSITE" id="PS50984">
    <property type="entry name" value="TRUD"/>
    <property type="match status" value="1"/>
</dbReference>
<dbReference type="EMBL" id="CP072133">
    <property type="protein sequence ID" value="QTH70747.1"/>
    <property type="molecule type" value="Genomic_DNA"/>
</dbReference>
<comment type="similarity">
    <text evidence="1 4">Belongs to the pseudouridine synthase TruD family.</text>
</comment>
<proteinExistence type="inferred from homology"/>
<feature type="domain" description="TRUD" evidence="5">
    <location>
        <begin position="151"/>
        <end position="302"/>
    </location>
</feature>
<name>A0A975DGM6_9GAMM</name>
<gene>
    <name evidence="4" type="primary">truD</name>
    <name evidence="6" type="ORF">J5O05_12605</name>
</gene>
<evidence type="ECO:0000313" key="7">
    <source>
        <dbReference type="Proteomes" id="UP000664904"/>
    </source>
</evidence>
<evidence type="ECO:0000259" key="5">
    <source>
        <dbReference type="PROSITE" id="PS50984"/>
    </source>
</evidence>
<dbReference type="InterPro" id="IPR043165">
    <property type="entry name" value="TruD_insert_sf"/>
</dbReference>
<dbReference type="RefSeq" id="WP_208842331.1">
    <property type="nucleotide sequence ID" value="NZ_CP072133.1"/>
</dbReference>
<comment type="function">
    <text evidence="4">Responsible for synthesis of pseudouridine from uracil-13 in transfer RNAs.</text>
</comment>
<feature type="active site" description="Nucleophile" evidence="4">
    <location>
        <position position="77"/>
    </location>
</feature>
<dbReference type="PANTHER" id="PTHR47811">
    <property type="entry name" value="TRNA PSEUDOURIDINE SYNTHASE D"/>
    <property type="match status" value="1"/>
</dbReference>
<dbReference type="Gene3D" id="3.30.2340.10">
    <property type="entry name" value="TruD, insertion domain"/>
    <property type="match status" value="1"/>
</dbReference>
<dbReference type="GO" id="GO:0003723">
    <property type="term" value="F:RNA binding"/>
    <property type="evidence" value="ECO:0007669"/>
    <property type="project" value="InterPro"/>
</dbReference>
<dbReference type="InterPro" id="IPR011760">
    <property type="entry name" value="PsdUridine_synth_TruD_insert"/>
</dbReference>
<dbReference type="InterPro" id="IPR050170">
    <property type="entry name" value="TruD_pseudoU_synthase"/>
</dbReference>
<dbReference type="KEGG" id="pxi:J5O05_12605"/>
<dbReference type="GO" id="GO:0031119">
    <property type="term" value="P:tRNA pseudouridine synthesis"/>
    <property type="evidence" value="ECO:0007669"/>
    <property type="project" value="UniProtKB-UniRule"/>
</dbReference>
<dbReference type="HAMAP" id="MF_01082">
    <property type="entry name" value="TruD"/>
    <property type="match status" value="1"/>
</dbReference>
<evidence type="ECO:0000256" key="4">
    <source>
        <dbReference type="HAMAP-Rule" id="MF_01082"/>
    </source>
</evidence>
<dbReference type="InterPro" id="IPR020103">
    <property type="entry name" value="PsdUridine_synth_cat_dom_sf"/>
</dbReference>
<keyword evidence="7" id="KW-1185">Reference proteome</keyword>
<dbReference type="InterPro" id="IPR001656">
    <property type="entry name" value="PsdUridine_synth_TruD"/>
</dbReference>
<sequence length="341" mass="38505">MLTLNYLYGKPTATAEFKTLPEDFVVDEVMDIEFTGEGEHVCLQIIKRGENTISLAKAIAKAAGVGLRDVSYAGLKDKHGVCTQWFSVPVAIKKDIDFSLLNNEQRMVIQQLRHNRKLRTGCHKGNRFEITLRNVSDIRAILARINAVRQGVPNYFGEQRFGFDGHNLTMAERMFDGEVIRDKKLRGLVISAARSALFNHVVSKRVEAHGLAVSWPREIFLLEGSNAFFEEDLSDANVARLLEGDIHLSAPLFGKGDRGIVEQERHWLESYQKWCEGLCQLGLKMERRALRLVPQNFTVESVNETTLKLGFELPKGTFATAVLRELALYQDVSKVISEEIE</sequence>
<dbReference type="GO" id="GO:0005829">
    <property type="term" value="C:cytosol"/>
    <property type="evidence" value="ECO:0007669"/>
    <property type="project" value="TreeGrafter"/>
</dbReference>
<dbReference type="GO" id="GO:0160150">
    <property type="term" value="F:tRNA pseudouridine(13) synthase activity"/>
    <property type="evidence" value="ECO:0007669"/>
    <property type="project" value="UniProtKB-EC"/>
</dbReference>
<organism evidence="6 7">
    <name type="scientific">Pseudoalteromonas xiamenensis</name>
    <dbReference type="NCBI Taxonomy" id="882626"/>
    <lineage>
        <taxon>Bacteria</taxon>
        <taxon>Pseudomonadati</taxon>
        <taxon>Pseudomonadota</taxon>
        <taxon>Gammaproteobacteria</taxon>
        <taxon>Alteromonadales</taxon>
        <taxon>Pseudoalteromonadaceae</taxon>
        <taxon>Pseudoalteromonas</taxon>
    </lineage>
</organism>
<dbReference type="Proteomes" id="UP000664904">
    <property type="component" value="Chromosome"/>
</dbReference>
<accession>A0A975DGM6</accession>
<protein>
    <recommendedName>
        <fullName evidence="4">tRNA pseudouridine synthase D</fullName>
        <ecNumber evidence="4">5.4.99.27</ecNumber>
    </recommendedName>
    <alternativeName>
        <fullName evidence="4">tRNA pseudouridine(13) synthase</fullName>
    </alternativeName>
    <alternativeName>
        <fullName evidence="4">tRNA pseudouridylate synthase D</fullName>
    </alternativeName>
    <alternativeName>
        <fullName evidence="4">tRNA-uridine isomerase D</fullName>
    </alternativeName>
</protein>
<dbReference type="Gene3D" id="3.30.2350.20">
    <property type="entry name" value="TruD, catalytic domain"/>
    <property type="match status" value="1"/>
</dbReference>